<dbReference type="SMART" id="SM00955">
    <property type="entry name" value="RNB"/>
    <property type="match status" value="1"/>
</dbReference>
<dbReference type="Gene3D" id="3.40.50.300">
    <property type="entry name" value="P-loop containing nucleotide triphosphate hydrolases"/>
    <property type="match status" value="4"/>
</dbReference>
<dbReference type="Pfam" id="PF13087">
    <property type="entry name" value="AAA_12"/>
    <property type="match status" value="2"/>
</dbReference>
<comment type="caution">
    <text evidence="7">The sequence shown here is derived from an EMBL/GenBank/DDBJ whole genome shotgun (WGS) entry which is preliminary data.</text>
</comment>
<evidence type="ECO:0000256" key="2">
    <source>
        <dbReference type="ARBA" id="ARBA00022741"/>
    </source>
</evidence>
<feature type="domain" description="C2H2-type" evidence="6">
    <location>
        <begin position="273"/>
        <end position="295"/>
    </location>
</feature>
<proteinExistence type="inferred from homology"/>
<evidence type="ECO:0000256" key="5">
    <source>
        <dbReference type="ARBA" id="ARBA00022840"/>
    </source>
</evidence>
<gene>
    <name evidence="7" type="ORF">ANANG_G00099040</name>
</gene>
<dbReference type="InterPro" id="IPR013087">
    <property type="entry name" value="Znf_C2H2_type"/>
</dbReference>
<keyword evidence="4" id="KW-0347">Helicase</keyword>
<dbReference type="SUPFAM" id="SSF50249">
    <property type="entry name" value="Nucleic acid-binding proteins"/>
    <property type="match status" value="1"/>
</dbReference>
<dbReference type="InterPro" id="IPR012340">
    <property type="entry name" value="NA-bd_OB-fold"/>
</dbReference>
<evidence type="ECO:0000313" key="8">
    <source>
        <dbReference type="Proteomes" id="UP001044222"/>
    </source>
</evidence>
<dbReference type="InterPro" id="IPR001900">
    <property type="entry name" value="RNase_II/R"/>
</dbReference>
<sequence length="2008" mass="227345">MGEAGHGEQGSMLSPLLQTHELRVVCTSCYEQPHDGTSSTIHDSHLCARNILLARQRGGREADWRLVSPRPKFRNPGKYVKCLYTVEGGRCLQYGKRCTFAKSDEEAAVWNFLKNRRLEHSLLIRLVCHAQGCEEEEELGVAERIQSLFTGYFVHLCHTCFHSRPRQITPECPAKGCGHPTHPALVLFQVGGSQDEKVSVSEIRPIPPGLYVQQFRHCWYVEGGAQCRTECTFTHSEAEMAVWTAERNEGLDRNDLVTILEESEAQEVPRFHCGLCQLQFSSEDGFVSHCSSLAHERRYCEEGDPAADWKYRCPPNGSQALELCKRPETCEYGENCTAAHSNEELQEWCLRMRMIRRKRKAAQEQGLLSYRDQLLMEYRESLNEVLIRPLKAAALLKQEPGAMFTLGDSISRDPCAYSDGSLFCTLGTSYTLPVSFSSKWAGHYEQWLVLDFDTRPVLLRKIRVGVGEEKSFPELAEDRIQSGSPAPAAPPLPTPLRTEPWHSGNRIIVPCHRRTETEEELLRDYKPPRLNPAFNPAADSDVPLTRKNYRERMHSFLYREELAQEEVLSRLSLQSATVSLSDTITTSWYDVKVAPFRKLYASVPLSHSLTPHTPEGQLLRTAVGSALVAPSPSAKKKVYEALVLLEASTEDRIYLLLSRECCSDLSLRKDTSYPMDIQFQLNHLQFCEWHQAVDLLPDVERVLPDLIRGRVPEHTGDFTNLKLNAKQRAAVALIIGEPSQQLSTAPVLIYGPFGTGKTFTLATAIKELLRQPCTRVLICTHTNSSADLYVKDHFHQYVVSGHPEARPLRIKASKKGLGVKRTDDITRRYCLVSPDCESFLSPERSDLDSHRVVITTTSMARHLHDLKLPSDYFTHILIDEASQMLECAALIPLTLSGSGTRVVLAGDHMQTGPKLFSLKGGGSSSDYTLLNRLFVYYQGQKGEAASRSRVIFSENYRCTKEIVDFIAAHFYFGKVDLSDKGIKASGRVPPHPRFHPLRFHHIRGTCFWDKESMSWYNPKEATSVVEIVEELLKEWPPKWENQKQQAICVLSEGRQIRLIRRELKKKKLGEVIVETVHNVQGKQFRAILMTAVHTRDSLLSSNSEYPELFGDTRVLNTAMTRAQSLVVAVGDAPALCNFGKCSKIWKSYIKQCIDKGSASPEHITINSIEQEVREIVKFHKTEEGYNSDSESDTSKIEDPILQELLDEGNGVQVTITKEGLLEIIQNALSGDTTVGEDWSDTNTELLLRTKPHDVKRCKLIKETFDSGRHRLSGNWFHVQSDEGVRQGKGMSYDMVEELMIMYNSFVSEFLIDNEETQSLTPLKCQDCPDPKEVCQFLTRHSALMPFSAQLSHLWDENANLDNDNAKGQSADEEILNNEEDKADRETMVITKQCLSPESFREFTVFTSLLKRLEVAAQNRDFHTLVYLITADEVHPQLQPAAAEFRGLLQKSYIHRSKSTAQSKVGHHDLQLDSYTWASSPMRRYMDIIVQRLLHSALDETRPRVSQNDAIKRALEMPFSLIQGPPGTGKTVVGIHIVYWFFKRNHAAEAMDHHTHNKKGLNKKTGILYCGPSNKSVDIVAEQLLKLKDELKPLRVYSDQIEMLEFPYPGSDMMVCRKSLREEKPNKELGSITLRYLIRKPDNPYSCEIKSFEDRFGEEGISDDEIASYKKLLNEARQYELRKHDVVLCTCAAAQDPNFVKTMNFRQILIDECSMATEPEALIPLVAHKPEQIVLLGDHKQIQPIVQCNLVKTLGMKKSLFERYQESHEDLATMLDTQYRMHEDICKFPSETFYNGGLKTEAKRETSVLLSPSKTPTPILFGHVDGKEEVLVVSTAQGNENSTMNVEEAEQAVRIASLLISKSGIEPTSIAILTPYNAQMSKMNKILNEKGIKDVAVCTIMKSQGSEWRYVILSTVRSCPRSEINRQGPRPTKAWLSKQLGFITDPNQVNVAITRAQDGLCILGNQHLLKCNPLWEELLAHYQKHQCVVDPAKGIRVDPRDKSKSKRRK</sequence>
<dbReference type="PROSITE" id="PS00028">
    <property type="entry name" value="ZINC_FINGER_C2H2_1"/>
    <property type="match status" value="1"/>
</dbReference>
<evidence type="ECO:0000256" key="4">
    <source>
        <dbReference type="ARBA" id="ARBA00022806"/>
    </source>
</evidence>
<evidence type="ECO:0000259" key="6">
    <source>
        <dbReference type="PROSITE" id="PS00028"/>
    </source>
</evidence>
<keyword evidence="5" id="KW-0067">ATP-binding</keyword>
<evidence type="ECO:0000313" key="7">
    <source>
        <dbReference type="EMBL" id="KAG5848494.1"/>
    </source>
</evidence>
<keyword evidence="3" id="KW-0378">Hydrolase</keyword>
<comment type="similarity">
    <text evidence="1">Belongs to the DNA2/NAM7 helicase family.</text>
</comment>
<reference evidence="7" key="1">
    <citation type="submission" date="2021-01" db="EMBL/GenBank/DDBJ databases">
        <title>A chromosome-scale assembly of European eel, Anguilla anguilla.</title>
        <authorList>
            <person name="Henkel C."/>
            <person name="Jong-Raadsen S.A."/>
            <person name="Dufour S."/>
            <person name="Weltzien F.-A."/>
            <person name="Palstra A.P."/>
            <person name="Pelster B."/>
            <person name="Spaink H.P."/>
            <person name="Van Den Thillart G.E."/>
            <person name="Jansen H."/>
            <person name="Zahm M."/>
            <person name="Klopp C."/>
            <person name="Cedric C."/>
            <person name="Louis A."/>
            <person name="Berthelot C."/>
            <person name="Parey E."/>
            <person name="Roest Crollius H."/>
            <person name="Montfort J."/>
            <person name="Robinson-Rechavi M."/>
            <person name="Bucao C."/>
            <person name="Bouchez O."/>
            <person name="Gislard M."/>
            <person name="Lluch J."/>
            <person name="Milhes M."/>
            <person name="Lampietro C."/>
            <person name="Lopez Roques C."/>
            <person name="Donnadieu C."/>
            <person name="Braasch I."/>
            <person name="Desvignes T."/>
            <person name="Postlethwait J."/>
            <person name="Bobe J."/>
            <person name="Guiguen Y."/>
            <person name="Dirks R."/>
        </authorList>
    </citation>
    <scope>NUCLEOTIDE SEQUENCE</scope>
    <source>
        <strain evidence="7">Tag_6206</strain>
        <tissue evidence="7">Liver</tissue>
    </source>
</reference>
<keyword evidence="8" id="KW-1185">Reference proteome</keyword>
<evidence type="ECO:0000256" key="3">
    <source>
        <dbReference type="ARBA" id="ARBA00022801"/>
    </source>
</evidence>
<dbReference type="Pfam" id="PF13086">
    <property type="entry name" value="AAA_11"/>
    <property type="match status" value="3"/>
</dbReference>
<protein>
    <recommendedName>
        <fullName evidence="6">C2H2-type domain-containing protein</fullName>
    </recommendedName>
</protein>
<dbReference type="GO" id="GO:0043139">
    <property type="term" value="F:5'-3' DNA helicase activity"/>
    <property type="evidence" value="ECO:0007669"/>
    <property type="project" value="TreeGrafter"/>
</dbReference>
<dbReference type="PANTHER" id="PTHR43788">
    <property type="entry name" value="DNA2/NAM7 HELICASE FAMILY MEMBER"/>
    <property type="match status" value="1"/>
</dbReference>
<dbReference type="CDD" id="cd18808">
    <property type="entry name" value="SF1_C_Upf1"/>
    <property type="match status" value="2"/>
</dbReference>
<dbReference type="FunFam" id="3.40.50.300:FF:001313">
    <property type="entry name" value="Helicase with zinc finger domain 2"/>
    <property type="match status" value="1"/>
</dbReference>
<evidence type="ECO:0000256" key="1">
    <source>
        <dbReference type="ARBA" id="ARBA00007913"/>
    </source>
</evidence>
<name>A0A9D3MGE2_ANGAN</name>
<keyword evidence="2" id="KW-0547">Nucleotide-binding</keyword>
<dbReference type="GO" id="GO:0005524">
    <property type="term" value="F:ATP binding"/>
    <property type="evidence" value="ECO:0007669"/>
    <property type="project" value="UniProtKB-KW"/>
</dbReference>
<accession>A0A9D3MGE2</accession>
<dbReference type="PANTHER" id="PTHR43788:SF10">
    <property type="entry name" value="HELICASE WITH ZINC FINGER 2, TRANSCRIPTIONAL COACTIVATOR"/>
    <property type="match status" value="1"/>
</dbReference>
<dbReference type="FunFam" id="3.40.50.300:FF:001373">
    <property type="entry name" value="Helicase with zinc finger domain 2"/>
    <property type="match status" value="1"/>
</dbReference>
<dbReference type="SUPFAM" id="SSF52540">
    <property type="entry name" value="P-loop containing nucleoside triphosphate hydrolases"/>
    <property type="match status" value="2"/>
</dbReference>
<dbReference type="GO" id="GO:0003723">
    <property type="term" value="F:RNA binding"/>
    <property type="evidence" value="ECO:0007669"/>
    <property type="project" value="InterPro"/>
</dbReference>
<organism evidence="7 8">
    <name type="scientific">Anguilla anguilla</name>
    <name type="common">European freshwater eel</name>
    <name type="synonym">Muraena anguilla</name>
    <dbReference type="NCBI Taxonomy" id="7936"/>
    <lineage>
        <taxon>Eukaryota</taxon>
        <taxon>Metazoa</taxon>
        <taxon>Chordata</taxon>
        <taxon>Craniata</taxon>
        <taxon>Vertebrata</taxon>
        <taxon>Euteleostomi</taxon>
        <taxon>Actinopterygii</taxon>
        <taxon>Neopterygii</taxon>
        <taxon>Teleostei</taxon>
        <taxon>Anguilliformes</taxon>
        <taxon>Anguillidae</taxon>
        <taxon>Anguilla</taxon>
    </lineage>
</organism>
<dbReference type="Pfam" id="PF00773">
    <property type="entry name" value="RNB"/>
    <property type="match status" value="1"/>
</dbReference>
<dbReference type="InterPro" id="IPR027417">
    <property type="entry name" value="P-loop_NTPase"/>
</dbReference>
<dbReference type="InterPro" id="IPR041677">
    <property type="entry name" value="DNA2/NAM7_AAA_11"/>
</dbReference>
<dbReference type="InterPro" id="IPR047187">
    <property type="entry name" value="SF1_C_Upf1"/>
</dbReference>
<dbReference type="GO" id="GO:0004540">
    <property type="term" value="F:RNA nuclease activity"/>
    <property type="evidence" value="ECO:0007669"/>
    <property type="project" value="InterPro"/>
</dbReference>
<dbReference type="Proteomes" id="UP001044222">
    <property type="component" value="Unassembled WGS sequence"/>
</dbReference>
<dbReference type="EMBL" id="JAFIRN010000005">
    <property type="protein sequence ID" value="KAG5848494.1"/>
    <property type="molecule type" value="Genomic_DNA"/>
</dbReference>
<dbReference type="InterPro" id="IPR050534">
    <property type="entry name" value="Coronavir_polyprotein_1ab"/>
</dbReference>
<dbReference type="GO" id="GO:0016787">
    <property type="term" value="F:hydrolase activity"/>
    <property type="evidence" value="ECO:0007669"/>
    <property type="project" value="UniProtKB-KW"/>
</dbReference>
<dbReference type="InterPro" id="IPR041679">
    <property type="entry name" value="DNA2/NAM7-like_C"/>
</dbReference>